<organism evidence="8 9">
    <name type="scientific">Candidatus Cryptobacteroides intestinavium</name>
    <dbReference type="NCBI Taxonomy" id="2840766"/>
    <lineage>
        <taxon>Bacteria</taxon>
        <taxon>Pseudomonadati</taxon>
        <taxon>Bacteroidota</taxon>
        <taxon>Bacteroidia</taxon>
        <taxon>Bacteroidales</taxon>
        <taxon>Candidatus Cryptobacteroides</taxon>
    </lineage>
</organism>
<accession>A0A9D9EQP8</accession>
<evidence type="ECO:0000256" key="4">
    <source>
        <dbReference type="PIRSR" id="PIRSR036492-1"/>
    </source>
</evidence>
<name>A0A9D9EQP8_9BACT</name>
<dbReference type="InterPro" id="IPR016161">
    <property type="entry name" value="Ald_DH/histidinol_DH"/>
</dbReference>
<dbReference type="GO" id="GO:0006081">
    <property type="term" value="P:aldehyde metabolic process"/>
    <property type="evidence" value="ECO:0007669"/>
    <property type="project" value="InterPro"/>
</dbReference>
<evidence type="ECO:0000256" key="3">
    <source>
        <dbReference type="PIRNR" id="PIRNR036492"/>
    </source>
</evidence>
<dbReference type="GO" id="GO:0004029">
    <property type="term" value="F:aldehyde dehydrogenase (NAD+) activity"/>
    <property type="evidence" value="ECO:0007669"/>
    <property type="project" value="TreeGrafter"/>
</dbReference>
<evidence type="ECO:0000259" key="7">
    <source>
        <dbReference type="Pfam" id="PF00171"/>
    </source>
</evidence>
<reference evidence="8" key="2">
    <citation type="journal article" date="2021" name="PeerJ">
        <title>Extensive microbial diversity within the chicken gut microbiome revealed by metagenomics and culture.</title>
        <authorList>
            <person name="Gilroy R."/>
            <person name="Ravi A."/>
            <person name="Getino M."/>
            <person name="Pursley I."/>
            <person name="Horton D.L."/>
            <person name="Alikhan N.F."/>
            <person name="Baker D."/>
            <person name="Gharbi K."/>
            <person name="Hall N."/>
            <person name="Watson M."/>
            <person name="Adriaenssens E.M."/>
            <person name="Foster-Nyarko E."/>
            <person name="Jarju S."/>
            <person name="Secka A."/>
            <person name="Antonio M."/>
            <person name="Oren A."/>
            <person name="Chaudhuri R.R."/>
            <person name="La Ragione R."/>
            <person name="Hildebrand F."/>
            <person name="Pallen M.J."/>
        </authorList>
    </citation>
    <scope>NUCLEOTIDE SEQUENCE</scope>
    <source>
        <strain evidence="8">B1-20833</strain>
    </source>
</reference>
<dbReference type="AlphaFoldDB" id="A0A9D9EQP8"/>
<dbReference type="FunFam" id="3.40.605.10:FF:000004">
    <property type="entry name" value="Aldehyde dehydrogenase"/>
    <property type="match status" value="1"/>
</dbReference>
<feature type="domain" description="Aldehyde dehydrogenase" evidence="7">
    <location>
        <begin position="376"/>
        <end position="482"/>
    </location>
</feature>
<comment type="caution">
    <text evidence="8">The sequence shown here is derived from an EMBL/GenBank/DDBJ whole genome shotgun (WGS) entry which is preliminary data.</text>
</comment>
<dbReference type="InterPro" id="IPR016162">
    <property type="entry name" value="Ald_DH_N"/>
</dbReference>
<dbReference type="PROSITE" id="PS00687">
    <property type="entry name" value="ALDEHYDE_DEHYDR_GLU"/>
    <property type="match status" value="1"/>
</dbReference>
<dbReference type="CDD" id="cd07136">
    <property type="entry name" value="ALDH_YwdH-P39616"/>
    <property type="match status" value="1"/>
</dbReference>
<gene>
    <name evidence="8" type="ORF">IAC06_00620</name>
</gene>
<dbReference type="Gene3D" id="3.40.309.10">
    <property type="entry name" value="Aldehyde Dehydrogenase, Chain A, domain 2"/>
    <property type="match status" value="1"/>
</dbReference>
<dbReference type="PANTHER" id="PTHR43570">
    <property type="entry name" value="ALDEHYDE DEHYDROGENASE"/>
    <property type="match status" value="1"/>
</dbReference>
<proteinExistence type="inferred from homology"/>
<dbReference type="InterPro" id="IPR015590">
    <property type="entry name" value="Aldehyde_DH_dom"/>
</dbReference>
<dbReference type="InterPro" id="IPR016160">
    <property type="entry name" value="Ald_DH_CS_CYS"/>
</dbReference>
<dbReference type="Gene3D" id="3.40.605.10">
    <property type="entry name" value="Aldehyde Dehydrogenase, Chain A, domain 1"/>
    <property type="match status" value="1"/>
</dbReference>
<sequence length="511" mass="56491">MVRDIVERQREFFRSGKTFSIEYRTDALKRLRSAITKMEPEIEAALKEDLGKSSVESYMCETGMALSGLSNALDNIRRWSRKHRVRTPLAQFPARSYIIPEPYGNVLIMSPWNYPFLLCISPLVSAIAAGNTAIIKPSAYSPATSSIIARLVSEVFDPGHAAVVEGGRDVNSGLLEQKFDYIFFTGSKTVGRLVMSKAAEHLTPVTLELGGKSPVIVDSTADIRVSARRIVFGKFLNCGQTCVAPDYVLAHTGIIDRFIEMCKEETLLMYGFDALANDNYGHIINRKHFDRLSALIDGCRLAGNGQNGHEGICFGGRTDPDRLKIEPTIVRLSPEIIGSSGRHGFPSSNDIPGSTDFADIGSGNNADHTAGQPAVAGMEGQEAVMADEIFGPLLPVIPYSDINDAVEYIDRNPRPLATYIFTGDRYLKRDLLRRVHFGGGCINDTIIHLATEEMPFGGVGESGMGRYHGRYGFETFSHLKSIVDKPTWLDLPMRYQPFTPLKDRLIRTFLK</sequence>
<dbReference type="Proteomes" id="UP000823661">
    <property type="component" value="Unassembled WGS sequence"/>
</dbReference>
<evidence type="ECO:0000256" key="1">
    <source>
        <dbReference type="ARBA" id="ARBA00009986"/>
    </source>
</evidence>
<dbReference type="EMBL" id="JADIMI010000008">
    <property type="protein sequence ID" value="MBO8451375.1"/>
    <property type="molecule type" value="Genomic_DNA"/>
</dbReference>
<feature type="active site" evidence="4">
    <location>
        <position position="242"/>
    </location>
</feature>
<dbReference type="InterPro" id="IPR012394">
    <property type="entry name" value="Aldehyde_DH_NAD(P)"/>
</dbReference>
<dbReference type="InterPro" id="IPR016163">
    <property type="entry name" value="Ald_DH_C"/>
</dbReference>
<evidence type="ECO:0000256" key="2">
    <source>
        <dbReference type="ARBA" id="ARBA00023002"/>
    </source>
</evidence>
<dbReference type="PROSITE" id="PS00070">
    <property type="entry name" value="ALDEHYDE_DEHYDR_CYS"/>
    <property type="match status" value="1"/>
</dbReference>
<evidence type="ECO:0000256" key="6">
    <source>
        <dbReference type="RuleBase" id="RU003345"/>
    </source>
</evidence>
<dbReference type="Pfam" id="PF00171">
    <property type="entry name" value="Aldedh"/>
    <property type="match status" value="2"/>
</dbReference>
<dbReference type="PANTHER" id="PTHR43570:SF16">
    <property type="entry name" value="ALDEHYDE DEHYDROGENASE TYPE III, ISOFORM Q"/>
    <property type="match status" value="1"/>
</dbReference>
<evidence type="ECO:0000313" key="8">
    <source>
        <dbReference type="EMBL" id="MBO8451375.1"/>
    </source>
</evidence>
<feature type="domain" description="Aldehyde dehydrogenase" evidence="7">
    <location>
        <begin position="2"/>
        <end position="330"/>
    </location>
</feature>
<feature type="active site" evidence="4 5">
    <location>
        <position position="208"/>
    </location>
</feature>
<protein>
    <recommendedName>
        <fullName evidence="3">Aldehyde dehydrogenase</fullName>
    </recommendedName>
</protein>
<dbReference type="SUPFAM" id="SSF53720">
    <property type="entry name" value="ALDH-like"/>
    <property type="match status" value="1"/>
</dbReference>
<dbReference type="GO" id="GO:0005737">
    <property type="term" value="C:cytoplasm"/>
    <property type="evidence" value="ECO:0007669"/>
    <property type="project" value="TreeGrafter"/>
</dbReference>
<dbReference type="PIRSF" id="PIRSF036492">
    <property type="entry name" value="ALDH"/>
    <property type="match status" value="1"/>
</dbReference>
<evidence type="ECO:0000256" key="5">
    <source>
        <dbReference type="PROSITE-ProRule" id="PRU10007"/>
    </source>
</evidence>
<keyword evidence="2 3" id="KW-0560">Oxidoreductase</keyword>
<evidence type="ECO:0000313" key="9">
    <source>
        <dbReference type="Proteomes" id="UP000823661"/>
    </source>
</evidence>
<comment type="similarity">
    <text evidence="1 3 6">Belongs to the aldehyde dehydrogenase family.</text>
</comment>
<dbReference type="InterPro" id="IPR029510">
    <property type="entry name" value="Ald_DH_CS_GLU"/>
</dbReference>
<reference evidence="8" key="1">
    <citation type="submission" date="2020-10" db="EMBL/GenBank/DDBJ databases">
        <authorList>
            <person name="Gilroy R."/>
        </authorList>
    </citation>
    <scope>NUCLEOTIDE SEQUENCE</scope>
    <source>
        <strain evidence="8">B1-20833</strain>
    </source>
</reference>